<feature type="region of interest" description="Disordered" evidence="10">
    <location>
        <begin position="198"/>
        <end position="232"/>
    </location>
</feature>
<feature type="compositionally biased region" description="Low complexity" evidence="10">
    <location>
        <begin position="198"/>
        <end position="209"/>
    </location>
</feature>
<feature type="compositionally biased region" description="Basic and acidic residues" evidence="10">
    <location>
        <begin position="112"/>
        <end position="128"/>
    </location>
</feature>
<keyword evidence="15" id="KW-1185">Reference proteome</keyword>
<evidence type="ECO:0000313" key="15">
    <source>
        <dbReference type="Proteomes" id="UP000311382"/>
    </source>
</evidence>
<feature type="region of interest" description="Disordered" evidence="10">
    <location>
        <begin position="39"/>
        <end position="154"/>
    </location>
</feature>
<keyword evidence="6" id="KW-0862">Zinc</keyword>
<dbReference type="STRING" id="5288.A0A5C5FUL4"/>
<dbReference type="PROSITE" id="PS50235">
    <property type="entry name" value="USP_3"/>
    <property type="match status" value="1"/>
</dbReference>
<keyword evidence="7" id="KW-0508">mRNA splicing</keyword>
<dbReference type="PANTHER" id="PTHR21646">
    <property type="entry name" value="UBIQUITIN CARBOXYL-TERMINAL HYDROLASE"/>
    <property type="match status" value="1"/>
</dbReference>
<protein>
    <submittedName>
        <fullName evidence="14">Spindle pole body protein</fullName>
    </submittedName>
</protein>
<keyword evidence="2" id="KW-0507">mRNA processing</keyword>
<evidence type="ECO:0000256" key="7">
    <source>
        <dbReference type="ARBA" id="ARBA00023187"/>
    </source>
</evidence>
<dbReference type="SMART" id="SM00513">
    <property type="entry name" value="SAP"/>
    <property type="match status" value="1"/>
</dbReference>
<evidence type="ECO:0000259" key="11">
    <source>
        <dbReference type="PROSITE" id="PS50235"/>
    </source>
</evidence>
<feature type="domain" description="UBP-type" evidence="12">
    <location>
        <begin position="231"/>
        <end position="328"/>
    </location>
</feature>
<dbReference type="SUPFAM" id="SSF57850">
    <property type="entry name" value="RING/U-box"/>
    <property type="match status" value="1"/>
</dbReference>
<dbReference type="Pfam" id="PF02148">
    <property type="entry name" value="zf-UBP"/>
    <property type="match status" value="1"/>
</dbReference>
<dbReference type="InterPro" id="IPR036361">
    <property type="entry name" value="SAP_dom_sf"/>
</dbReference>
<dbReference type="GO" id="GO:0000245">
    <property type="term" value="P:spliceosomal complex assembly"/>
    <property type="evidence" value="ECO:0007669"/>
    <property type="project" value="InterPro"/>
</dbReference>
<accession>A0A5C5FUL4</accession>
<dbReference type="InterPro" id="IPR050185">
    <property type="entry name" value="Ub_carboxyl-term_hydrolase"/>
</dbReference>
<dbReference type="Gene3D" id="1.10.720.30">
    <property type="entry name" value="SAP domain"/>
    <property type="match status" value="1"/>
</dbReference>
<dbReference type="GO" id="GO:0016579">
    <property type="term" value="P:protein deubiquitination"/>
    <property type="evidence" value="ECO:0007669"/>
    <property type="project" value="InterPro"/>
</dbReference>
<dbReference type="InterPro" id="IPR013083">
    <property type="entry name" value="Znf_RING/FYVE/PHD"/>
</dbReference>
<evidence type="ECO:0000256" key="1">
    <source>
        <dbReference type="ARBA" id="ARBA00004123"/>
    </source>
</evidence>
<evidence type="ECO:0000256" key="2">
    <source>
        <dbReference type="ARBA" id="ARBA00022664"/>
    </source>
</evidence>
<keyword evidence="4" id="KW-0747">Spliceosome</keyword>
<feature type="domain" description="SAP" evidence="13">
    <location>
        <begin position="6"/>
        <end position="40"/>
    </location>
</feature>
<dbReference type="InterPro" id="IPR001607">
    <property type="entry name" value="Znf_UBP"/>
</dbReference>
<dbReference type="SMART" id="SM00290">
    <property type="entry name" value="ZnF_UBP"/>
    <property type="match status" value="1"/>
</dbReference>
<keyword evidence="5 9" id="KW-0863">Zinc-finger</keyword>
<dbReference type="PANTHER" id="PTHR21646:SF16">
    <property type="entry name" value="U4_U6.U5 TRI-SNRNP-ASSOCIATED PROTEIN 2"/>
    <property type="match status" value="1"/>
</dbReference>
<evidence type="ECO:0000256" key="6">
    <source>
        <dbReference type="ARBA" id="ARBA00022833"/>
    </source>
</evidence>
<feature type="compositionally biased region" description="Low complexity" evidence="10">
    <location>
        <begin position="713"/>
        <end position="722"/>
    </location>
</feature>
<dbReference type="CDD" id="cd02669">
    <property type="entry name" value="Peptidase_C19M"/>
    <property type="match status" value="1"/>
</dbReference>
<evidence type="ECO:0000256" key="10">
    <source>
        <dbReference type="SAM" id="MobiDB-lite"/>
    </source>
</evidence>
<organism evidence="14 15">
    <name type="scientific">Rhodotorula diobovata</name>
    <dbReference type="NCBI Taxonomy" id="5288"/>
    <lineage>
        <taxon>Eukaryota</taxon>
        <taxon>Fungi</taxon>
        <taxon>Dikarya</taxon>
        <taxon>Basidiomycota</taxon>
        <taxon>Pucciniomycotina</taxon>
        <taxon>Microbotryomycetes</taxon>
        <taxon>Sporidiobolales</taxon>
        <taxon>Sporidiobolaceae</taxon>
        <taxon>Rhodotorula</taxon>
    </lineage>
</organism>
<name>A0A5C5FUL4_9BASI</name>
<dbReference type="GO" id="GO:0004843">
    <property type="term" value="F:cysteine-type deubiquitinase activity"/>
    <property type="evidence" value="ECO:0007669"/>
    <property type="project" value="InterPro"/>
</dbReference>
<evidence type="ECO:0000256" key="3">
    <source>
        <dbReference type="ARBA" id="ARBA00022723"/>
    </source>
</evidence>
<gene>
    <name evidence="14" type="ORF">DMC30DRAFT_417841</name>
</gene>
<dbReference type="InterPro" id="IPR003034">
    <property type="entry name" value="SAP_dom"/>
</dbReference>
<dbReference type="Pfam" id="PF02037">
    <property type="entry name" value="SAP"/>
    <property type="match status" value="1"/>
</dbReference>
<evidence type="ECO:0000256" key="9">
    <source>
        <dbReference type="PROSITE-ProRule" id="PRU00502"/>
    </source>
</evidence>
<evidence type="ECO:0000259" key="12">
    <source>
        <dbReference type="PROSITE" id="PS50271"/>
    </source>
</evidence>
<dbReference type="InterPro" id="IPR028889">
    <property type="entry name" value="USP"/>
</dbReference>
<evidence type="ECO:0000256" key="8">
    <source>
        <dbReference type="ARBA" id="ARBA00023242"/>
    </source>
</evidence>
<proteinExistence type="predicted"/>
<keyword evidence="8" id="KW-0539">Nucleus</keyword>
<dbReference type="GO" id="GO:0005681">
    <property type="term" value="C:spliceosomal complex"/>
    <property type="evidence" value="ECO:0007669"/>
    <property type="project" value="UniProtKB-KW"/>
</dbReference>
<dbReference type="Gene3D" id="3.30.40.10">
    <property type="entry name" value="Zinc/RING finger domain, C3HC4 (zinc finger)"/>
    <property type="match status" value="1"/>
</dbReference>
<dbReference type="GO" id="GO:0008270">
    <property type="term" value="F:zinc ion binding"/>
    <property type="evidence" value="ECO:0007669"/>
    <property type="project" value="UniProtKB-KW"/>
</dbReference>
<dbReference type="SUPFAM" id="SSF68906">
    <property type="entry name" value="SAP domain"/>
    <property type="match status" value="1"/>
</dbReference>
<dbReference type="OrthoDB" id="10263353at2759"/>
<dbReference type="Proteomes" id="UP000311382">
    <property type="component" value="Unassembled WGS sequence"/>
</dbReference>
<keyword evidence="3" id="KW-0479">Metal-binding</keyword>
<dbReference type="SUPFAM" id="SSF54001">
    <property type="entry name" value="Cysteine proteinases"/>
    <property type="match status" value="1"/>
</dbReference>
<feature type="compositionally biased region" description="Low complexity" evidence="10">
    <location>
        <begin position="61"/>
        <end position="81"/>
    </location>
</feature>
<feature type="compositionally biased region" description="Acidic residues" evidence="10">
    <location>
        <begin position="210"/>
        <end position="226"/>
    </location>
</feature>
<reference evidence="14 15" key="1">
    <citation type="submission" date="2019-03" db="EMBL/GenBank/DDBJ databases">
        <title>Rhodosporidium diobovatum UCD-FST 08-225 genome sequencing, assembly, and annotation.</title>
        <authorList>
            <person name="Fakankun I.U."/>
            <person name="Fristensky B."/>
            <person name="Levin D.B."/>
        </authorList>
    </citation>
    <scope>NUCLEOTIDE SEQUENCE [LARGE SCALE GENOMIC DNA]</scope>
    <source>
        <strain evidence="14 15">UCD-FST 08-225</strain>
    </source>
</reference>
<dbReference type="PROSITE" id="PS50800">
    <property type="entry name" value="SAP"/>
    <property type="match status" value="1"/>
</dbReference>
<dbReference type="InterPro" id="IPR038765">
    <property type="entry name" value="Papain-like_cys_pep_sf"/>
</dbReference>
<dbReference type="Pfam" id="PF00443">
    <property type="entry name" value="UCH"/>
    <property type="match status" value="1"/>
</dbReference>
<evidence type="ECO:0000256" key="5">
    <source>
        <dbReference type="ARBA" id="ARBA00022771"/>
    </source>
</evidence>
<sequence>MATHDYSKLKVAELKELLKDRDLAVSGLKADLVARLQDADAQAAPAQPPQPDPASTSIPEPLSASADDAAPAPQQLQDAAHPAPPDHAKEAVGGMGDAPPPSADEVNLPAKRHLEDAVAQEETKRIRTDAAIAQQVPPAGDRDAGTAAGEPVQVREAPSFASAPDLAQVGEGPNERVVAESKVPTEELVKAANGELAAGAGADEGQAAGEAEEEEEPPVYEYEPEEESSRPADLYLDTINRSALDFDFERLCSVTLSHNHIYACLVDGKYFQGRGKSSPAYAHALNEDHHVFINLETQKVFVLPDGYEVDDASLADIKSLLYPRFTPQLLKRIDSSLSPSLDLAERPYYPGFVGLNNMKHNSFMNACLHLLLHVPPLRDYFILDPLPSSSSTSELVRRFGMLARKLWNPKQFKAQVSPHELLQEVGNASGGRFSITKDGGDPVEFLGWLLNQLHRDLGGTRKPRSSIIYSAFQGEVRVDDQQIIKTGEFGVKPKFDLDRDIKTTKTPFLFLALDLPPPPLFQDAVESNIAPQSPLSAILAKYDGHTTREDTQAGVLRRWKITRLPPFLVVYYKRFTSNRFLEEKNPTIVNFPLRGVDMSDYVDDSAPISAYYDLTANLTHQSLAGTAHAESRWRTHVHLRAPRDPATGELEGGLKDEDEKWFEMEDLQVREIEREMVSLGETYIQIWERRTPTGTWDLPVETPKPKAARAKDAGSAAAAAKK</sequence>
<dbReference type="InterPro" id="IPR001394">
    <property type="entry name" value="Peptidase_C19_UCH"/>
</dbReference>
<dbReference type="InterPro" id="IPR033809">
    <property type="entry name" value="USP39"/>
</dbReference>
<evidence type="ECO:0000259" key="13">
    <source>
        <dbReference type="PROSITE" id="PS50800"/>
    </source>
</evidence>
<evidence type="ECO:0000313" key="14">
    <source>
        <dbReference type="EMBL" id="TNY19471.1"/>
    </source>
</evidence>
<feature type="domain" description="USP" evidence="11">
    <location>
        <begin position="353"/>
        <end position="690"/>
    </location>
</feature>
<dbReference type="AlphaFoldDB" id="A0A5C5FUL4"/>
<comment type="subcellular location">
    <subcellularLocation>
        <location evidence="1">Nucleus</location>
    </subcellularLocation>
</comment>
<comment type="caution">
    <text evidence="14">The sequence shown here is derived from an EMBL/GenBank/DDBJ whole genome shotgun (WGS) entry which is preliminary data.</text>
</comment>
<dbReference type="PROSITE" id="PS50271">
    <property type="entry name" value="ZF_UBP"/>
    <property type="match status" value="1"/>
</dbReference>
<feature type="region of interest" description="Disordered" evidence="10">
    <location>
        <begin position="694"/>
        <end position="722"/>
    </location>
</feature>
<dbReference type="EMBL" id="SOZI01000094">
    <property type="protein sequence ID" value="TNY19471.1"/>
    <property type="molecule type" value="Genomic_DNA"/>
</dbReference>
<evidence type="ECO:0000256" key="4">
    <source>
        <dbReference type="ARBA" id="ARBA00022728"/>
    </source>
</evidence>
<dbReference type="Gene3D" id="3.90.70.10">
    <property type="entry name" value="Cysteine proteinases"/>
    <property type="match status" value="1"/>
</dbReference>